<dbReference type="SMART" id="SM00346">
    <property type="entry name" value="HTH_ICLR"/>
    <property type="match status" value="1"/>
</dbReference>
<dbReference type="Proteomes" id="UP000317078">
    <property type="component" value="Unassembled WGS sequence"/>
</dbReference>
<dbReference type="Gene3D" id="1.10.10.10">
    <property type="entry name" value="Winged helix-like DNA-binding domain superfamily/Winged helix DNA-binding domain"/>
    <property type="match status" value="1"/>
</dbReference>
<keyword evidence="2" id="KW-0238">DNA-binding</keyword>
<dbReference type="AlphaFoldDB" id="A0A502GBX3"/>
<dbReference type="PROSITE" id="PS51078">
    <property type="entry name" value="ICLR_ED"/>
    <property type="match status" value="1"/>
</dbReference>
<dbReference type="SUPFAM" id="SSF46785">
    <property type="entry name" value="Winged helix' DNA-binding domain"/>
    <property type="match status" value="1"/>
</dbReference>
<dbReference type="PANTHER" id="PTHR30136:SF39">
    <property type="entry name" value="TRANSCRIPTIONAL REGULATORY PROTEIN"/>
    <property type="match status" value="1"/>
</dbReference>
<reference evidence="7 8" key="1">
    <citation type="journal article" date="2019" name="Environ. Microbiol.">
        <title>Species interactions and distinct microbial communities in high Arctic permafrost affected cryosols are associated with the CH4 and CO2 gas fluxes.</title>
        <authorList>
            <person name="Altshuler I."/>
            <person name="Hamel J."/>
            <person name="Turney S."/>
            <person name="Magnuson E."/>
            <person name="Levesque R."/>
            <person name="Greer C."/>
            <person name="Whyte L.G."/>
        </authorList>
    </citation>
    <scope>NUCLEOTIDE SEQUENCE [LARGE SCALE GENOMIC DNA]</scope>
    <source>
        <strain evidence="7 8">S9.3B</strain>
    </source>
</reference>
<dbReference type="OrthoDB" id="6166718at2"/>
<evidence type="ECO:0000259" key="6">
    <source>
        <dbReference type="PROSITE" id="PS51078"/>
    </source>
</evidence>
<evidence type="ECO:0000256" key="4">
    <source>
        <dbReference type="SAM" id="MobiDB-lite"/>
    </source>
</evidence>
<dbReference type="Gene3D" id="3.30.450.40">
    <property type="match status" value="2"/>
</dbReference>
<dbReference type="InterPro" id="IPR014757">
    <property type="entry name" value="Tscrpt_reg_IclR_C"/>
</dbReference>
<gene>
    <name evidence="7" type="ORF">EAH89_05950</name>
</gene>
<evidence type="ECO:0000256" key="2">
    <source>
        <dbReference type="ARBA" id="ARBA00023125"/>
    </source>
</evidence>
<dbReference type="Pfam" id="PF09339">
    <property type="entry name" value="HTH_IclR"/>
    <property type="match status" value="1"/>
</dbReference>
<dbReference type="InterPro" id="IPR036390">
    <property type="entry name" value="WH_DNA-bd_sf"/>
</dbReference>
<dbReference type="GO" id="GO:0003700">
    <property type="term" value="F:DNA-binding transcription factor activity"/>
    <property type="evidence" value="ECO:0007669"/>
    <property type="project" value="TreeGrafter"/>
</dbReference>
<evidence type="ECO:0000256" key="1">
    <source>
        <dbReference type="ARBA" id="ARBA00023015"/>
    </source>
</evidence>
<dbReference type="InterPro" id="IPR050707">
    <property type="entry name" value="HTH_MetabolicPath_Reg"/>
</dbReference>
<dbReference type="PROSITE" id="PS51077">
    <property type="entry name" value="HTH_ICLR"/>
    <property type="match status" value="1"/>
</dbReference>
<name>A0A502GBX3_9PROT</name>
<dbReference type="EMBL" id="RCZP01000003">
    <property type="protein sequence ID" value="TPG59767.1"/>
    <property type="molecule type" value="Genomic_DNA"/>
</dbReference>
<sequence>MLCTARQRENAGVAAQSWRLGSVLTPEKVATATTPRRRGRPPSAKPGAEQPEAMGEQRVEAVERALSILDVFGDGTPRLSLAQIAERTGFYPSTVLRLAASLDRFGYLHRGADGLFRLGPTPLRLGLLYRDAFDLADHVRPVLARLVERTGETAAFYVREGERRVCLHRHHSPRLIRHHVEEGAVLPLDRGASGRVLMAYTDGTDPLLAEVRARGWYLSLGERDPEAAAIATPVFGRGRHFIGALGIIGPRSRFEAESHERLAALVTEEAGLLSRSIGG</sequence>
<keyword evidence="8" id="KW-1185">Reference proteome</keyword>
<evidence type="ECO:0000313" key="8">
    <source>
        <dbReference type="Proteomes" id="UP000317078"/>
    </source>
</evidence>
<dbReference type="InterPro" id="IPR029016">
    <property type="entry name" value="GAF-like_dom_sf"/>
</dbReference>
<proteinExistence type="predicted"/>
<dbReference type="GO" id="GO:0003677">
    <property type="term" value="F:DNA binding"/>
    <property type="evidence" value="ECO:0007669"/>
    <property type="project" value="UniProtKB-KW"/>
</dbReference>
<evidence type="ECO:0000256" key="3">
    <source>
        <dbReference type="ARBA" id="ARBA00023163"/>
    </source>
</evidence>
<feature type="domain" description="IclR-ED" evidence="6">
    <location>
        <begin position="121"/>
        <end position="279"/>
    </location>
</feature>
<evidence type="ECO:0000313" key="7">
    <source>
        <dbReference type="EMBL" id="TPG59767.1"/>
    </source>
</evidence>
<feature type="region of interest" description="Disordered" evidence="4">
    <location>
        <begin position="25"/>
        <end position="56"/>
    </location>
</feature>
<evidence type="ECO:0000259" key="5">
    <source>
        <dbReference type="PROSITE" id="PS51077"/>
    </source>
</evidence>
<dbReference type="SUPFAM" id="SSF55781">
    <property type="entry name" value="GAF domain-like"/>
    <property type="match status" value="1"/>
</dbReference>
<dbReference type="InterPro" id="IPR036388">
    <property type="entry name" value="WH-like_DNA-bd_sf"/>
</dbReference>
<keyword evidence="3" id="KW-0804">Transcription</keyword>
<comment type="caution">
    <text evidence="7">The sequence shown here is derived from an EMBL/GenBank/DDBJ whole genome shotgun (WGS) entry which is preliminary data.</text>
</comment>
<feature type="domain" description="HTH iclR-type" evidence="5">
    <location>
        <begin position="59"/>
        <end position="120"/>
    </location>
</feature>
<protein>
    <submittedName>
        <fullName evidence="7">IclR family transcriptional regulator</fullName>
    </submittedName>
</protein>
<dbReference type="InterPro" id="IPR005471">
    <property type="entry name" value="Tscrpt_reg_IclR_N"/>
</dbReference>
<dbReference type="PANTHER" id="PTHR30136">
    <property type="entry name" value="HELIX-TURN-HELIX TRANSCRIPTIONAL REGULATOR, ICLR FAMILY"/>
    <property type="match status" value="1"/>
</dbReference>
<keyword evidence="1" id="KW-0805">Transcription regulation</keyword>
<accession>A0A502GBX3</accession>
<dbReference type="Pfam" id="PF01614">
    <property type="entry name" value="IclR_C"/>
    <property type="match status" value="2"/>
</dbReference>
<organism evidence="7 8">
    <name type="scientific">Muricoccus nepalensis</name>
    <dbReference type="NCBI Taxonomy" id="1854500"/>
    <lineage>
        <taxon>Bacteria</taxon>
        <taxon>Pseudomonadati</taxon>
        <taxon>Pseudomonadota</taxon>
        <taxon>Alphaproteobacteria</taxon>
        <taxon>Acetobacterales</taxon>
        <taxon>Roseomonadaceae</taxon>
        <taxon>Muricoccus</taxon>
    </lineage>
</organism>
<dbReference type="GO" id="GO:0045892">
    <property type="term" value="P:negative regulation of DNA-templated transcription"/>
    <property type="evidence" value="ECO:0007669"/>
    <property type="project" value="TreeGrafter"/>
</dbReference>